<dbReference type="SUPFAM" id="SSF69572">
    <property type="entry name" value="Activating enzymes of the ubiquitin-like proteins"/>
    <property type="match status" value="1"/>
</dbReference>
<dbReference type="Gene3D" id="3.40.50.720">
    <property type="entry name" value="NAD(P)-binding Rossmann-like Domain"/>
    <property type="match status" value="1"/>
</dbReference>
<evidence type="ECO:0000313" key="1">
    <source>
        <dbReference type="EMBL" id="ODR99362.1"/>
    </source>
</evidence>
<dbReference type="InterPro" id="IPR035985">
    <property type="entry name" value="Ubiquitin-activating_enz"/>
</dbReference>
<accession>A0A1E3W0Q0</accession>
<dbReference type="EMBL" id="LPWG01000011">
    <property type="protein sequence ID" value="ODR99362.1"/>
    <property type="molecule type" value="Genomic_DNA"/>
</dbReference>
<reference evidence="1 2" key="1">
    <citation type="journal article" date="2016" name="Environ. Microbiol.">
        <title>New Methyloceanibacter diversity from North Sea sediments includes methanotroph containing solely the soluble methane monooxygenase.</title>
        <authorList>
            <person name="Vekeman B."/>
            <person name="Kerckhof F.M."/>
            <person name="Cremers G."/>
            <person name="de Vos P."/>
            <person name="Vandamme P."/>
            <person name="Boon N."/>
            <person name="Op den Camp H.J."/>
            <person name="Heylen K."/>
        </authorList>
    </citation>
    <scope>NUCLEOTIDE SEQUENCE [LARGE SCALE GENOMIC DNA]</scope>
    <source>
        <strain evidence="1 2">R-67174</strain>
    </source>
</reference>
<dbReference type="GO" id="GO:0008641">
    <property type="term" value="F:ubiquitin-like modifier activating enzyme activity"/>
    <property type="evidence" value="ECO:0007669"/>
    <property type="project" value="InterPro"/>
</dbReference>
<dbReference type="OrthoDB" id="1489124at2"/>
<dbReference type="RefSeq" id="WP_069437303.1">
    <property type="nucleotide sequence ID" value="NZ_LPWG01000011.1"/>
</dbReference>
<evidence type="ECO:0000313" key="2">
    <source>
        <dbReference type="Proteomes" id="UP000094501"/>
    </source>
</evidence>
<protein>
    <recommendedName>
        <fullName evidence="3">THIF-type NAD/FAD binding fold domain-containing protein</fullName>
    </recommendedName>
</protein>
<keyword evidence="2" id="KW-1185">Reference proteome</keyword>
<dbReference type="Proteomes" id="UP000094501">
    <property type="component" value="Unassembled WGS sequence"/>
</dbReference>
<sequence length="303" mass="32874">MFAWYSGNHAMAGRRSAGVSLWQPDADWIADDATEPMLAYLPSRLWLIGLGNLGQAFAWLLVCLPYRDRSAVELMLQDFDRIAESNDSTSLLSSLDLVGRKKTRAVGEWLERVGFRTDFEERRFGEWTRRAPHEPGVALCGVDNALARADLDKAGFELVVEVGLGAGPDGFRNFSMHSFPASRRPDQVWSKHSRSQQPDLTSLPAYVALRKTGLDACGLTQLASRTVGVPFVGLIAAAMGLSEPLRRLHGAEGLELVAGSIASLGDLDAARIGFVPYAHGHLPVQLDQGAAQAIGTETTVEGF</sequence>
<gene>
    <name evidence="1" type="ORF">AUC68_05165</name>
</gene>
<name>A0A1E3W0Q0_9HYPH</name>
<dbReference type="STRING" id="1774968.AUC68_05165"/>
<dbReference type="AlphaFoldDB" id="A0A1E3W0Q0"/>
<organism evidence="1 2">
    <name type="scientific">Methyloceanibacter methanicus</name>
    <dbReference type="NCBI Taxonomy" id="1774968"/>
    <lineage>
        <taxon>Bacteria</taxon>
        <taxon>Pseudomonadati</taxon>
        <taxon>Pseudomonadota</taxon>
        <taxon>Alphaproteobacteria</taxon>
        <taxon>Hyphomicrobiales</taxon>
        <taxon>Hyphomicrobiaceae</taxon>
        <taxon>Methyloceanibacter</taxon>
    </lineage>
</organism>
<evidence type="ECO:0008006" key="3">
    <source>
        <dbReference type="Google" id="ProtNLM"/>
    </source>
</evidence>
<comment type="caution">
    <text evidence="1">The sequence shown here is derived from an EMBL/GenBank/DDBJ whole genome shotgun (WGS) entry which is preliminary data.</text>
</comment>
<proteinExistence type="predicted"/>